<evidence type="ECO:0000256" key="4">
    <source>
        <dbReference type="SAM" id="MobiDB-lite"/>
    </source>
</evidence>
<dbReference type="InterPro" id="IPR036909">
    <property type="entry name" value="Cyt_c-like_dom_sf"/>
</dbReference>
<dbReference type="InterPro" id="IPR055557">
    <property type="entry name" value="DUF7133"/>
</dbReference>
<dbReference type="GO" id="GO:0020037">
    <property type="term" value="F:heme binding"/>
    <property type="evidence" value="ECO:0007669"/>
    <property type="project" value="InterPro"/>
</dbReference>
<dbReference type="SUPFAM" id="SSF46626">
    <property type="entry name" value="Cytochrome c"/>
    <property type="match status" value="1"/>
</dbReference>
<dbReference type="PROSITE" id="PS51007">
    <property type="entry name" value="CYTC"/>
    <property type="match status" value="1"/>
</dbReference>
<feature type="region of interest" description="Disordered" evidence="4">
    <location>
        <begin position="732"/>
        <end position="751"/>
    </location>
</feature>
<sequence length="751" mass="84239">MRIIKYCTKTIVFAGFLCITLIGCNSSFEEPIVSLDLYKVEKGFEIEMLASEPLLKSPVAMDFDNSGRIWVAEMPGYMNNIEGKGEQEPTGAIRILEDLDEDGIMDSSKVFLDSLVMPRALALVYDGLLYAEPPNLWFVEIKNDKPGKRVLVDSLYAPDGNPEHQSNGLVLNIDNWIYSAKHSYRYQRKNGEWHKQPTMTRGQWGITHDNFGRLYFNDNARQLLGDYVLPNRLVRNKFMEPKQGINRLLTEDQSVYPLHPTSVNRGYAPGVLGKDSLLQEVTSASGPLVYRGGTYPDDYDENVFVCVPEANLIKRNILTFHGDSVSAKQAWQEKEFLASTDEGFRPVSLYNGPDGALYIVDMHIGVIQHYAFLSPYLKKVAQKKQLDTITGYGRILRIKNSSSKVSKMPDFQNLSGKELVNLLKDTNGWIRDRAQHYLVFKDKREAIADLQKLAKDAESPLAQMHALYALKGLNALSFDFLTSVADTSKSEVTSQTIVLMEDFISKQNTDEAKNLFQKVLSKNDRTTDLYLATTVGSWADAGKKQFIPLVDSLLNRYPKNRIVAEALLSGMGKTAEIVRNDLQDNSNFIGSELQILMAQSFERETQNKPNLIFTNTAVAMDNRTNGAKLFRQICAACHGINGEGADGVAPPLMNSEYVANSSEKLGLIILHGLSGPVHVDGQRYEFNQAMPGLNGNNNLSDKDISDIMVYVTNAFSRTPQWIQPEKIKELRARKSQNGGEFTEPELQQFSK</sequence>
<dbReference type="PANTHER" id="PTHR33546">
    <property type="entry name" value="LARGE, MULTIFUNCTIONAL SECRETED PROTEIN-RELATED"/>
    <property type="match status" value="1"/>
</dbReference>
<dbReference type="Gene3D" id="2.120.10.30">
    <property type="entry name" value="TolB, C-terminal domain"/>
    <property type="match status" value="1"/>
</dbReference>
<evidence type="ECO:0000259" key="5">
    <source>
        <dbReference type="PROSITE" id="PS51007"/>
    </source>
</evidence>
<reference evidence="6" key="1">
    <citation type="journal article" date="2015" name="Nature">
        <title>Complex archaea that bridge the gap between prokaryotes and eukaryotes.</title>
        <authorList>
            <person name="Spang A."/>
            <person name="Saw J.H."/>
            <person name="Jorgensen S.L."/>
            <person name="Zaremba-Niedzwiedzka K."/>
            <person name="Martijn J."/>
            <person name="Lind A.E."/>
            <person name="van Eijk R."/>
            <person name="Schleper C."/>
            <person name="Guy L."/>
            <person name="Ettema T.J."/>
        </authorList>
    </citation>
    <scope>NUCLEOTIDE SEQUENCE</scope>
</reference>
<dbReference type="Pfam" id="PF23500">
    <property type="entry name" value="DUF7133"/>
    <property type="match status" value="1"/>
</dbReference>
<evidence type="ECO:0000256" key="2">
    <source>
        <dbReference type="ARBA" id="ARBA00022723"/>
    </source>
</evidence>
<keyword evidence="2" id="KW-0479">Metal-binding</keyword>
<evidence type="ECO:0000256" key="3">
    <source>
        <dbReference type="ARBA" id="ARBA00023004"/>
    </source>
</evidence>
<name>A0A0F9N795_9ZZZZ</name>
<keyword evidence="3" id="KW-0408">Iron</keyword>
<dbReference type="InterPro" id="IPR011042">
    <property type="entry name" value="6-blade_b-propeller_TolB-like"/>
</dbReference>
<dbReference type="Gene3D" id="1.25.10.10">
    <property type="entry name" value="Leucine-rich Repeat Variant"/>
    <property type="match status" value="1"/>
</dbReference>
<dbReference type="InterPro" id="IPR011989">
    <property type="entry name" value="ARM-like"/>
</dbReference>
<dbReference type="GO" id="GO:0046872">
    <property type="term" value="F:metal ion binding"/>
    <property type="evidence" value="ECO:0007669"/>
    <property type="project" value="UniProtKB-KW"/>
</dbReference>
<evidence type="ECO:0000256" key="1">
    <source>
        <dbReference type="ARBA" id="ARBA00022617"/>
    </source>
</evidence>
<dbReference type="GO" id="GO:0009055">
    <property type="term" value="F:electron transfer activity"/>
    <property type="evidence" value="ECO:0007669"/>
    <property type="project" value="InterPro"/>
</dbReference>
<accession>A0A0F9N795</accession>
<feature type="compositionally biased region" description="Polar residues" evidence="4">
    <location>
        <begin position="735"/>
        <end position="751"/>
    </location>
</feature>
<comment type="caution">
    <text evidence="6">The sequence shown here is derived from an EMBL/GenBank/DDBJ whole genome shotgun (WGS) entry which is preliminary data.</text>
</comment>
<dbReference type="Pfam" id="PF00034">
    <property type="entry name" value="Cytochrom_C"/>
    <property type="match status" value="1"/>
</dbReference>
<dbReference type="InterPro" id="IPR009056">
    <property type="entry name" value="Cyt_c-like_dom"/>
</dbReference>
<feature type="domain" description="Cytochrome c" evidence="5">
    <location>
        <begin position="621"/>
        <end position="715"/>
    </location>
</feature>
<dbReference type="PANTHER" id="PTHR33546:SF1">
    <property type="entry name" value="LARGE, MULTIFUNCTIONAL SECRETED PROTEIN"/>
    <property type="match status" value="1"/>
</dbReference>
<dbReference type="EMBL" id="LAZR01003887">
    <property type="protein sequence ID" value="KKN13774.1"/>
    <property type="molecule type" value="Genomic_DNA"/>
</dbReference>
<dbReference type="Gene3D" id="1.10.760.10">
    <property type="entry name" value="Cytochrome c-like domain"/>
    <property type="match status" value="1"/>
</dbReference>
<organism evidence="6">
    <name type="scientific">marine sediment metagenome</name>
    <dbReference type="NCBI Taxonomy" id="412755"/>
    <lineage>
        <taxon>unclassified sequences</taxon>
        <taxon>metagenomes</taxon>
        <taxon>ecological metagenomes</taxon>
    </lineage>
</organism>
<gene>
    <name evidence="6" type="ORF">LCGC14_1002950</name>
</gene>
<protein>
    <recommendedName>
        <fullName evidence="5">Cytochrome c domain-containing protein</fullName>
    </recommendedName>
</protein>
<dbReference type="SUPFAM" id="SSF63829">
    <property type="entry name" value="Calcium-dependent phosphotriesterase"/>
    <property type="match status" value="1"/>
</dbReference>
<evidence type="ECO:0000313" key="6">
    <source>
        <dbReference type="EMBL" id="KKN13774.1"/>
    </source>
</evidence>
<dbReference type="PROSITE" id="PS51257">
    <property type="entry name" value="PROKAR_LIPOPROTEIN"/>
    <property type="match status" value="1"/>
</dbReference>
<dbReference type="AlphaFoldDB" id="A0A0F9N795"/>
<keyword evidence="1" id="KW-0349">Heme</keyword>
<proteinExistence type="predicted"/>